<dbReference type="EMBL" id="JAZBJZ010000019">
    <property type="protein sequence ID" value="MEE3716472.1"/>
    <property type="molecule type" value="Genomic_DNA"/>
</dbReference>
<dbReference type="NCBIfam" id="TIGR01466">
    <property type="entry name" value="cobJ_cbiH"/>
    <property type="match status" value="1"/>
</dbReference>
<dbReference type="InterPro" id="IPR014776">
    <property type="entry name" value="4pyrrole_Mease_sub2"/>
</dbReference>
<protein>
    <submittedName>
        <fullName evidence="8">Precorrin-3B C(17)-methyltransferase</fullName>
        <ecNumber evidence="8">2.1.1.131</ecNumber>
    </submittedName>
</protein>
<feature type="domain" description="Cobalamin synthesis G N-terminal" evidence="7">
    <location>
        <begin position="56"/>
        <end position="135"/>
    </location>
</feature>
<evidence type="ECO:0000256" key="1">
    <source>
        <dbReference type="ARBA" id="ARBA00004953"/>
    </source>
</evidence>
<evidence type="ECO:0000313" key="9">
    <source>
        <dbReference type="Proteomes" id="UP001333818"/>
    </source>
</evidence>
<evidence type="ECO:0000259" key="7">
    <source>
        <dbReference type="Pfam" id="PF11760"/>
    </source>
</evidence>
<comment type="pathway">
    <text evidence="1">Cofactor biosynthesis; adenosylcobalamin biosynthesis.</text>
</comment>
<keyword evidence="3 8" id="KW-0489">Methyltransferase</keyword>
<sequence length="475" mass="51270">MKPSDPVFPTLAVVVLGQNSVPTARQFMAALPNSILYGLVGRTEGVDISFSDFGETLRELFAKGTPIVGICAAGILIRTLAPLLTDKRSEPPVLAVAEDGSAVVPLLGGLHGVNDLARQIADALGIEPAITTTGDIRFRTTLLNPPQGYRLANPEDAKKFIADLLAGATLRLEGEAPWLRQSKLPITDDGELLIRVTEEIVPPTPNCLVYHPTNGATASRGKLTIVGTGPGKPEWMSPEVKAVLRSATDWVGYKFYLDLAGSLHAGQQRHDSDNREELDRARFALDLAATGKSVAVVSSGDPGIFAMAAAVFEVLEQEAKPEWEPIDIRVEPGISAMQAAAAQVGAPLGHDFCAISLSDLLKPWSVIEQRIAAVAEADFAIAFYNPVSKQRTWQLGKAKEILLQRRSPETPVVLARNLGRPKQAVQVCTLGNFKPEDADMRTLIIIGSSQTRTISRKDGKVWVYTPRRYDPPRSP</sequence>
<dbReference type="GO" id="GO:0030789">
    <property type="term" value="F:precorrin-3B C17-methyltransferase activity"/>
    <property type="evidence" value="ECO:0007669"/>
    <property type="project" value="UniProtKB-EC"/>
</dbReference>
<keyword evidence="4 8" id="KW-0808">Transferase</keyword>
<evidence type="ECO:0000256" key="2">
    <source>
        <dbReference type="ARBA" id="ARBA00022573"/>
    </source>
</evidence>
<dbReference type="InterPro" id="IPR014777">
    <property type="entry name" value="4pyrrole_Mease_sub1"/>
</dbReference>
<dbReference type="GO" id="GO:0009236">
    <property type="term" value="P:cobalamin biosynthetic process"/>
    <property type="evidence" value="ECO:0007669"/>
    <property type="project" value="UniProtKB-KW"/>
</dbReference>
<evidence type="ECO:0000256" key="3">
    <source>
        <dbReference type="ARBA" id="ARBA00022603"/>
    </source>
</evidence>
<dbReference type="EC" id="2.1.1.131" evidence="8"/>
<keyword evidence="5" id="KW-0949">S-adenosyl-L-methionine</keyword>
<keyword evidence="9" id="KW-1185">Reference proteome</keyword>
<dbReference type="Pfam" id="PF11760">
    <property type="entry name" value="CbiG_N"/>
    <property type="match status" value="1"/>
</dbReference>
<dbReference type="Gene3D" id="3.40.1010.10">
    <property type="entry name" value="Cobalt-precorrin-4 Transmethylase, Domain 1"/>
    <property type="match status" value="1"/>
</dbReference>
<dbReference type="InterPro" id="IPR051810">
    <property type="entry name" value="Precorrin_MeTrfase"/>
</dbReference>
<dbReference type="InterPro" id="IPR021744">
    <property type="entry name" value="CbiG_N"/>
</dbReference>
<dbReference type="PANTHER" id="PTHR47036">
    <property type="entry name" value="COBALT-FACTOR III C(17)-METHYLTRANSFERASE-RELATED"/>
    <property type="match status" value="1"/>
</dbReference>
<evidence type="ECO:0000259" key="6">
    <source>
        <dbReference type="Pfam" id="PF00590"/>
    </source>
</evidence>
<dbReference type="AlphaFoldDB" id="A0AAW9PRV5"/>
<dbReference type="PANTHER" id="PTHR47036:SF1">
    <property type="entry name" value="COBALT-FACTOR III C(17)-METHYLTRANSFERASE-RELATED"/>
    <property type="match status" value="1"/>
</dbReference>
<dbReference type="GO" id="GO:0032259">
    <property type="term" value="P:methylation"/>
    <property type="evidence" value="ECO:0007669"/>
    <property type="project" value="UniProtKB-KW"/>
</dbReference>
<dbReference type="InterPro" id="IPR035996">
    <property type="entry name" value="4pyrrol_Methylase_sf"/>
</dbReference>
<accession>A0AAW9PRV5</accession>
<keyword evidence="2" id="KW-0169">Cobalamin biosynthesis</keyword>
<evidence type="ECO:0000313" key="8">
    <source>
        <dbReference type="EMBL" id="MEE3716472.1"/>
    </source>
</evidence>
<dbReference type="CDD" id="cd11646">
    <property type="entry name" value="Precorrin_3B_C17_MT"/>
    <property type="match status" value="1"/>
</dbReference>
<dbReference type="InterPro" id="IPR006363">
    <property type="entry name" value="Cbl_synth_CobJ/CibH_dom"/>
</dbReference>
<name>A0AAW9PRV5_9CYAN</name>
<proteinExistence type="predicted"/>
<dbReference type="RefSeq" id="WP_330482901.1">
    <property type="nucleotide sequence ID" value="NZ_JAZBJZ010000019.1"/>
</dbReference>
<dbReference type="Gene3D" id="3.30.950.10">
    <property type="entry name" value="Methyltransferase, Cobalt-precorrin-4 Transmethylase, Domain 2"/>
    <property type="match status" value="1"/>
</dbReference>
<dbReference type="SUPFAM" id="SSF159672">
    <property type="entry name" value="CbiG N-terminal domain-like"/>
    <property type="match status" value="1"/>
</dbReference>
<dbReference type="InterPro" id="IPR038029">
    <property type="entry name" value="GbiG_N_sf"/>
</dbReference>
<reference evidence="8" key="1">
    <citation type="submission" date="2024-01" db="EMBL/GenBank/DDBJ databases">
        <title>Bank of Algae and Cyanobacteria of the Azores (BACA) strain genomes.</title>
        <authorList>
            <person name="Luz R."/>
            <person name="Cordeiro R."/>
            <person name="Fonseca A."/>
            <person name="Goncalves V."/>
        </authorList>
    </citation>
    <scope>NUCLEOTIDE SEQUENCE</scope>
    <source>
        <strain evidence="8">BACA0141</strain>
    </source>
</reference>
<dbReference type="SUPFAM" id="SSF53790">
    <property type="entry name" value="Tetrapyrrole methylase"/>
    <property type="match status" value="1"/>
</dbReference>
<dbReference type="Pfam" id="PF00590">
    <property type="entry name" value="TP_methylase"/>
    <property type="match status" value="1"/>
</dbReference>
<dbReference type="Proteomes" id="UP001333818">
    <property type="component" value="Unassembled WGS sequence"/>
</dbReference>
<gene>
    <name evidence="8" type="primary">cobJ</name>
    <name evidence="8" type="ORF">V2H45_06920</name>
</gene>
<feature type="domain" description="Tetrapyrrole methylase" evidence="6">
    <location>
        <begin position="222"/>
        <end position="432"/>
    </location>
</feature>
<dbReference type="Gene3D" id="3.40.50.11220">
    <property type="match status" value="1"/>
</dbReference>
<dbReference type="InterPro" id="IPR000878">
    <property type="entry name" value="4pyrrol_Mease"/>
</dbReference>
<comment type="caution">
    <text evidence="8">The sequence shown here is derived from an EMBL/GenBank/DDBJ whole genome shotgun (WGS) entry which is preliminary data.</text>
</comment>
<organism evidence="8 9">
    <name type="scientific">Tumidithrix elongata BACA0141</name>
    <dbReference type="NCBI Taxonomy" id="2716417"/>
    <lineage>
        <taxon>Bacteria</taxon>
        <taxon>Bacillati</taxon>
        <taxon>Cyanobacteriota</taxon>
        <taxon>Cyanophyceae</taxon>
        <taxon>Pseudanabaenales</taxon>
        <taxon>Pseudanabaenaceae</taxon>
        <taxon>Tumidithrix</taxon>
        <taxon>Tumidithrix elongata</taxon>
    </lineage>
</organism>
<evidence type="ECO:0000256" key="5">
    <source>
        <dbReference type="ARBA" id="ARBA00022691"/>
    </source>
</evidence>
<evidence type="ECO:0000256" key="4">
    <source>
        <dbReference type="ARBA" id="ARBA00022679"/>
    </source>
</evidence>